<reference evidence="1" key="1">
    <citation type="submission" date="2023-03" db="EMBL/GenBank/DDBJ databases">
        <title>Massive genome expansion in bonnet fungi (Mycena s.s.) driven by repeated elements and novel gene families across ecological guilds.</title>
        <authorList>
            <consortium name="Lawrence Berkeley National Laboratory"/>
            <person name="Harder C.B."/>
            <person name="Miyauchi S."/>
            <person name="Viragh M."/>
            <person name="Kuo A."/>
            <person name="Thoen E."/>
            <person name="Andreopoulos B."/>
            <person name="Lu D."/>
            <person name="Skrede I."/>
            <person name="Drula E."/>
            <person name="Henrissat B."/>
            <person name="Morin E."/>
            <person name="Kohler A."/>
            <person name="Barry K."/>
            <person name="LaButti K."/>
            <person name="Morin E."/>
            <person name="Salamov A."/>
            <person name="Lipzen A."/>
            <person name="Mereny Z."/>
            <person name="Hegedus B."/>
            <person name="Baldrian P."/>
            <person name="Stursova M."/>
            <person name="Weitz H."/>
            <person name="Taylor A."/>
            <person name="Grigoriev I.V."/>
            <person name="Nagy L.G."/>
            <person name="Martin F."/>
            <person name="Kauserud H."/>
        </authorList>
    </citation>
    <scope>NUCLEOTIDE SEQUENCE</scope>
    <source>
        <strain evidence="1">CBHHK002</strain>
    </source>
</reference>
<comment type="caution">
    <text evidence="1">The sequence shown here is derived from an EMBL/GenBank/DDBJ whole genome shotgun (WGS) entry which is preliminary data.</text>
</comment>
<accession>A0AAD7ATK5</accession>
<organism evidence="1 2">
    <name type="scientific">Mycena albidolilacea</name>
    <dbReference type="NCBI Taxonomy" id="1033008"/>
    <lineage>
        <taxon>Eukaryota</taxon>
        <taxon>Fungi</taxon>
        <taxon>Dikarya</taxon>
        <taxon>Basidiomycota</taxon>
        <taxon>Agaricomycotina</taxon>
        <taxon>Agaricomycetes</taxon>
        <taxon>Agaricomycetidae</taxon>
        <taxon>Agaricales</taxon>
        <taxon>Marasmiineae</taxon>
        <taxon>Mycenaceae</taxon>
        <taxon>Mycena</taxon>
    </lineage>
</organism>
<proteinExistence type="predicted"/>
<name>A0AAD7ATK5_9AGAR</name>
<protein>
    <submittedName>
        <fullName evidence="1">Uncharacterized protein</fullName>
    </submittedName>
</protein>
<keyword evidence="2" id="KW-1185">Reference proteome</keyword>
<dbReference type="Proteomes" id="UP001218218">
    <property type="component" value="Unassembled WGS sequence"/>
</dbReference>
<dbReference type="AlphaFoldDB" id="A0AAD7ATK5"/>
<gene>
    <name evidence="1" type="ORF">DFH08DRAFT_677465</name>
</gene>
<evidence type="ECO:0000313" key="2">
    <source>
        <dbReference type="Proteomes" id="UP001218218"/>
    </source>
</evidence>
<dbReference type="EMBL" id="JARIHO010000001">
    <property type="protein sequence ID" value="KAJ7367699.1"/>
    <property type="molecule type" value="Genomic_DNA"/>
</dbReference>
<evidence type="ECO:0000313" key="1">
    <source>
        <dbReference type="EMBL" id="KAJ7367699.1"/>
    </source>
</evidence>
<sequence>MGRWTNYEEDADRLPEGIQRTGYDDQTARYQFRDRDGNTYLGPPHEEYGALTLVGRGSRAPSPNAIISDRPGAFASGGCIRSVAMQRD</sequence>